<sequence>MIKSPWIVNLVAAITLLLTNQLAMANGEIGEHVNHLSDNVEKYEEEVVWVIKKVGGIVERYEAEGAKAANSGAVVDYWEAVQFHAAIESNYIQLYAEIWQGLYGVKEAVDQQKPVADVRNEYRQLKHTLWQSLGAVKLAAVYQDKGLLEVVQLREGAPSNSVETLEAVKNRLHKAVAKFAEKAYDESSTIVHEAYLNLFEGVEGELITLNADLVEDLEKDFNVVLPKTIKSKVSTDELRGAVKTMEAKLDKAIELVKNNAKQKDVF</sequence>
<evidence type="ECO:0000313" key="3">
    <source>
        <dbReference type="Proteomes" id="UP000004263"/>
    </source>
</evidence>
<dbReference type="EMBL" id="AAQH01000007">
    <property type="protein sequence ID" value="EAT12463.1"/>
    <property type="molecule type" value="Genomic_DNA"/>
</dbReference>
<evidence type="ECO:0000313" key="2">
    <source>
        <dbReference type="EMBL" id="EAT12463.1"/>
    </source>
</evidence>
<organism evidence="2 3">
    <name type="scientific">Bermanella marisrubri</name>
    <dbReference type="NCBI Taxonomy" id="207949"/>
    <lineage>
        <taxon>Bacteria</taxon>
        <taxon>Pseudomonadati</taxon>
        <taxon>Pseudomonadota</taxon>
        <taxon>Gammaproteobacteria</taxon>
        <taxon>Oceanospirillales</taxon>
        <taxon>Oceanospirillaceae</taxon>
        <taxon>Bermanella</taxon>
    </lineage>
</organism>
<gene>
    <name evidence="2" type="ORF">RED65_16536</name>
</gene>
<reference evidence="2 3" key="1">
    <citation type="submission" date="2006-03" db="EMBL/GenBank/DDBJ databases">
        <authorList>
            <person name="Pinhassi J."/>
            <person name="Pedros-Alio C."/>
            <person name="Ferriera S."/>
            <person name="Johnson J."/>
            <person name="Kravitz S."/>
            <person name="Halpern A."/>
            <person name="Remington K."/>
            <person name="Beeson K."/>
            <person name="Tran B."/>
            <person name="Rogers Y.-H."/>
            <person name="Friedman R."/>
            <person name="Venter J.C."/>
        </authorList>
    </citation>
    <scope>NUCLEOTIDE SEQUENCE [LARGE SCALE GENOMIC DNA]</scope>
    <source>
        <strain evidence="2 3">RED65</strain>
    </source>
</reference>
<dbReference type="Proteomes" id="UP000004263">
    <property type="component" value="Unassembled WGS sequence"/>
</dbReference>
<protein>
    <submittedName>
        <fullName evidence="2">Putative orphan protein</fullName>
    </submittedName>
</protein>
<evidence type="ECO:0000256" key="1">
    <source>
        <dbReference type="SAM" id="SignalP"/>
    </source>
</evidence>
<feature type="signal peptide" evidence="1">
    <location>
        <begin position="1"/>
        <end position="25"/>
    </location>
</feature>
<proteinExistence type="predicted"/>
<keyword evidence="3" id="KW-1185">Reference proteome</keyword>
<accession>Q1N2E4</accession>
<dbReference type="AlphaFoldDB" id="Q1N2E4"/>
<comment type="caution">
    <text evidence="2">The sequence shown here is derived from an EMBL/GenBank/DDBJ whole genome shotgun (WGS) entry which is preliminary data.</text>
</comment>
<dbReference type="OrthoDB" id="6158711at2"/>
<feature type="chain" id="PRO_5004194768" evidence="1">
    <location>
        <begin position="26"/>
        <end position="266"/>
    </location>
</feature>
<name>Q1N2E4_9GAMM</name>
<dbReference type="HOGENOM" id="CLU_1029774_0_0_6"/>
<dbReference type="STRING" id="207949.RED65_16536"/>
<keyword evidence="1" id="KW-0732">Signal</keyword>
<dbReference type="RefSeq" id="WP_007018272.1">
    <property type="nucleotide sequence ID" value="NZ_CH724116.1"/>
</dbReference>